<dbReference type="Pfam" id="PF00476">
    <property type="entry name" value="DNA_pol_A"/>
    <property type="match status" value="2"/>
</dbReference>
<evidence type="ECO:0000313" key="5">
    <source>
        <dbReference type="Proteomes" id="UP000292160"/>
    </source>
</evidence>
<evidence type="ECO:0000259" key="3">
    <source>
        <dbReference type="SMART" id="SM00482"/>
    </source>
</evidence>
<dbReference type="Proteomes" id="UP000292160">
    <property type="component" value="Segment"/>
</dbReference>
<dbReference type="InterPro" id="IPR012337">
    <property type="entry name" value="RNaseH-like_sf"/>
</dbReference>
<dbReference type="Gene3D" id="1.10.150.20">
    <property type="entry name" value="5' to 3' exonuclease, C-terminal subdomain"/>
    <property type="match status" value="1"/>
</dbReference>
<evidence type="ECO:0000313" key="4">
    <source>
        <dbReference type="EMBL" id="QBJ04056.1"/>
    </source>
</evidence>
<proteinExistence type="predicted"/>
<dbReference type="InterPro" id="IPR001098">
    <property type="entry name" value="DNA-dir_DNA_pol_A_palm_dom"/>
</dbReference>
<dbReference type="PRINTS" id="PR00868">
    <property type="entry name" value="DNAPOLI"/>
</dbReference>
<dbReference type="InterPro" id="IPR036397">
    <property type="entry name" value="RNaseH_sf"/>
</dbReference>
<dbReference type="SUPFAM" id="SSF53098">
    <property type="entry name" value="Ribonuclease H-like"/>
    <property type="match status" value="1"/>
</dbReference>
<dbReference type="InterPro" id="IPR043502">
    <property type="entry name" value="DNA/RNA_pol_sf"/>
</dbReference>
<dbReference type="GO" id="GO:0003887">
    <property type="term" value="F:DNA-directed DNA polymerase activity"/>
    <property type="evidence" value="ECO:0007669"/>
    <property type="project" value="InterPro"/>
</dbReference>
<dbReference type="KEGG" id="vg:65071907"/>
<dbReference type="GO" id="GO:0006261">
    <property type="term" value="P:DNA-templated DNA replication"/>
    <property type="evidence" value="ECO:0007669"/>
    <property type="project" value="InterPro"/>
</dbReference>
<dbReference type="SUPFAM" id="SSF56672">
    <property type="entry name" value="DNA/RNA polymerases"/>
    <property type="match status" value="1"/>
</dbReference>
<evidence type="ECO:0000256" key="2">
    <source>
        <dbReference type="ARBA" id="ARBA00023109"/>
    </source>
</evidence>
<dbReference type="EMBL" id="MK554696">
    <property type="protein sequence ID" value="QBJ04056.1"/>
    <property type="molecule type" value="Genomic_DNA"/>
</dbReference>
<dbReference type="RefSeq" id="YP_010082899.1">
    <property type="nucleotide sequence ID" value="NC_055035.1"/>
</dbReference>
<dbReference type="PANTHER" id="PTHR10133">
    <property type="entry name" value="DNA POLYMERASE I"/>
    <property type="match status" value="1"/>
</dbReference>
<keyword evidence="2" id="KW-1194">Viral DNA replication</keyword>
<sequence>MIEINSSNTKGLIGNYLATYKNIKCFKGDVNDYAEWYKNFIANIDNPNLVLAFDIEARKLYPRNNNITHFALSYKHNDIYYNYCFVVRDLDKDLKARVFNSLNKFKCKILLHNAYYDIGTIKFLHNVDVKWDFDTYILFHTLMSHRAKDDSDDFGDSEEDRGLGLKDFTRDYLPYGNYEEELEKEKKRICKELGISVKQFTYDLFSDEIIAPYNCFDVLCTLQAFEIGLDLFKAYVKDLGLNKLAQIIKTKKATMDIYIKAFCRGVKIDYDKVEQLGIQFKETRDRTEKDFLQAFKKEIEICEALHRVKEYDKILNESMVDYLSNTAQKGNKKGKTVKKEDGKYYYTKGIELTPIQSRNLITKTEFSMTSTDKKTTLFVEVMGLKPEDKGTSRYEPIILGEKEDIFSKCFGYKLNDTTGKRERVLMTPKTDRKYLEQYVKQYPHIQDLLDFGKCKTALNNFLGVEKTEEDKKTVDGTTLAELTDKGQFPYVYPSYNILGTITNRCTCNTPNLQQIPARGVLAPLKECFSAREGHKFYYADYSSAEIVILTAIINSKRFSEAIHKGWDLHSMNVWFMQRNKVLTQAPEFQEMWDNCKTDDDYKNFYGAIKEKFEKTLRYATKSATFSLAYGAGEQGLSKNIGISVEDAKELIDDYMRANPEMKKYFDNQHRKAKEQGFITNPFGAFLMMPDVPNEDKKPDYNTKKKIEKQKKKALNFPIQSSNAFLLYEGLIKADKMIKEKSLEDKMHFMFSVYDSFCYEVSDEVPQEIALEILEKSFICYLNDDYLGIDIEIGTSWGNTEHIKRPKRTKEEVQVYDFREF</sequence>
<dbReference type="GeneID" id="65071907"/>
<organism evidence="4 5">
    <name type="scientific">Fusobacterium phage Fnu1</name>
    <dbReference type="NCBI Taxonomy" id="2530024"/>
    <lineage>
        <taxon>Viruses</taxon>
        <taxon>Duplodnaviria</taxon>
        <taxon>Heunggongvirae</taxon>
        <taxon>Uroviricota</taxon>
        <taxon>Caudoviricetes</taxon>
        <taxon>Latrobevirus</taxon>
        <taxon>Latrobevirus FNU1</taxon>
    </lineage>
</organism>
<dbReference type="GO" id="GO:0003677">
    <property type="term" value="F:DNA binding"/>
    <property type="evidence" value="ECO:0007669"/>
    <property type="project" value="InterPro"/>
</dbReference>
<accession>A0A481W5T1</accession>
<evidence type="ECO:0000256" key="1">
    <source>
        <dbReference type="ARBA" id="ARBA00022705"/>
    </source>
</evidence>
<dbReference type="InterPro" id="IPR002298">
    <property type="entry name" value="DNA_polymerase_A"/>
</dbReference>
<dbReference type="GO" id="GO:0039693">
    <property type="term" value="P:viral DNA genome replication"/>
    <property type="evidence" value="ECO:0007669"/>
    <property type="project" value="UniProtKB-KW"/>
</dbReference>
<dbReference type="Gene3D" id="3.30.70.370">
    <property type="match status" value="1"/>
</dbReference>
<dbReference type="SMART" id="SM00482">
    <property type="entry name" value="POLAc"/>
    <property type="match status" value="1"/>
</dbReference>
<dbReference type="PANTHER" id="PTHR10133:SF27">
    <property type="entry name" value="DNA POLYMERASE NU"/>
    <property type="match status" value="1"/>
</dbReference>
<protein>
    <submittedName>
        <fullName evidence="4">Polymerase protein</fullName>
    </submittedName>
</protein>
<dbReference type="Gene3D" id="3.30.420.10">
    <property type="entry name" value="Ribonuclease H-like superfamily/Ribonuclease H"/>
    <property type="match status" value="1"/>
</dbReference>
<keyword evidence="5" id="KW-1185">Reference proteome</keyword>
<feature type="domain" description="DNA-directed DNA polymerase family A palm" evidence="3">
    <location>
        <begin position="524"/>
        <end position="764"/>
    </location>
</feature>
<dbReference type="GO" id="GO:0006302">
    <property type="term" value="P:double-strand break repair"/>
    <property type="evidence" value="ECO:0007669"/>
    <property type="project" value="TreeGrafter"/>
</dbReference>
<keyword evidence="1" id="KW-0235">DNA replication</keyword>
<name>A0A481W5T1_9CAUD</name>
<reference evidence="4 5" key="1">
    <citation type="submission" date="2019-02" db="EMBL/GenBank/DDBJ databases">
        <title>Genomic, morphological and functional characterisation of novel bacteriophage Fnu1 capable of disrupt Fusobacterium nucleatum biofilm.</title>
        <authorList>
            <person name="Kabwe M."/>
            <person name="Brown T.L."/>
            <person name="Dashper S."/>
            <person name="Speirs L."/>
            <person name="Ku H."/>
            <person name="Petrovski S."/>
            <person name="Chan H.T."/>
            <person name="Lock P."/>
            <person name="Tucci J."/>
        </authorList>
    </citation>
    <scope>NUCLEOTIDE SEQUENCE [LARGE SCALE GENOMIC DNA]</scope>
</reference>